<dbReference type="VEuPathDB" id="FungiDB:FOMG_06826"/>
<proteinExistence type="predicted"/>
<feature type="compositionally biased region" description="Acidic residues" evidence="1">
    <location>
        <begin position="12"/>
        <end position="26"/>
    </location>
</feature>
<dbReference type="VEuPathDB" id="FungiDB:FOXG_05419"/>
<dbReference type="AlphaFoldDB" id="A0A2H3SYX2"/>
<name>A0A2H3SYX2_FUSOX</name>
<feature type="region of interest" description="Disordered" evidence="1">
    <location>
        <begin position="351"/>
        <end position="370"/>
    </location>
</feature>
<gene>
    <name evidence="2" type="ORF">FRV6_01856</name>
</gene>
<dbReference type="VEuPathDB" id="FungiDB:FOC1_g10012859"/>
<dbReference type="VEuPathDB" id="FungiDB:HZS61_003992"/>
<dbReference type="EMBL" id="FMJY01000001">
    <property type="protein sequence ID" value="SCO77644.1"/>
    <property type="molecule type" value="Genomic_DNA"/>
</dbReference>
<evidence type="ECO:0000313" key="2">
    <source>
        <dbReference type="EMBL" id="SCO77644.1"/>
    </source>
</evidence>
<dbReference type="VEuPathDB" id="FungiDB:FOMG_06827"/>
<accession>A0A2H3SYX2</accession>
<feature type="region of interest" description="Disordered" evidence="1">
    <location>
        <begin position="1"/>
        <end position="60"/>
    </location>
</feature>
<evidence type="ECO:0000256" key="1">
    <source>
        <dbReference type="SAM" id="MobiDB-lite"/>
    </source>
</evidence>
<sequence length="370" mass="42146">MPPLADFVAPGENEDDGDLKEEDEAELSPYRSPRSGCSRDRYRDSYDDEQRRRTRSPSVPADLDELTQAIVMKYRRVIAARPAAHFARNHEHLTCEEKLIVFILAHPIRNTRNPPYQLTYGFWANVLKAIFNDWNTDFDCPIDPILPSRIRDYTHIDAGTLVSDHPLPDAKQGSGKFGLGKHHTRGALVKLVVSVNPETDSITFQWCDELGDYVSQSHVTLKEGKTLANLRREVIERYDYHERIRIVDHNEKLLLAFSSRAIKKWVQDGLLGENGSCRWEYAEEDVISISANKLITADHSITRNALIPPVIISLEDTKRVKNKPQRKDVFAKPQTPQTRLCKDYLDAMEELEEDGEDGDQQALLNGSLDG</sequence>
<protein>
    <submittedName>
        <fullName evidence="2">Uncharacterized protein</fullName>
    </submittedName>
</protein>
<dbReference type="OrthoDB" id="5104086at2759"/>
<dbReference type="VEuPathDB" id="FungiDB:FOC4_g10013872"/>
<feature type="compositionally biased region" description="Basic and acidic residues" evidence="1">
    <location>
        <begin position="37"/>
        <end position="51"/>
    </location>
</feature>
<dbReference type="Proteomes" id="UP000219369">
    <property type="component" value="Unassembled WGS sequence"/>
</dbReference>
<dbReference type="VEuPathDB" id="FungiDB:FOIG_07094"/>
<evidence type="ECO:0000313" key="3">
    <source>
        <dbReference type="Proteomes" id="UP000219369"/>
    </source>
</evidence>
<reference evidence="3" key="1">
    <citation type="submission" date="2016-09" db="EMBL/GenBank/DDBJ databases">
        <authorList>
            <person name="Guldener U."/>
        </authorList>
    </citation>
    <scope>NUCLEOTIDE SEQUENCE [LARGE SCALE GENOMIC DNA]</scope>
    <source>
        <strain evidence="3">V64-1</strain>
    </source>
</reference>
<dbReference type="VEuPathDB" id="FungiDB:FOIG_07095"/>
<dbReference type="VEuPathDB" id="FungiDB:FOZG_09527"/>
<organism evidence="2 3">
    <name type="scientific">Fusarium oxysporum</name>
    <name type="common">Fusarium vascular wilt</name>
    <dbReference type="NCBI Taxonomy" id="5507"/>
    <lineage>
        <taxon>Eukaryota</taxon>
        <taxon>Fungi</taxon>
        <taxon>Dikarya</taxon>
        <taxon>Ascomycota</taxon>
        <taxon>Pezizomycotina</taxon>
        <taxon>Sordariomycetes</taxon>
        <taxon>Hypocreomycetidae</taxon>
        <taxon>Hypocreales</taxon>
        <taxon>Nectriaceae</taxon>
        <taxon>Fusarium</taxon>
        <taxon>Fusarium oxysporum species complex</taxon>
    </lineage>
</organism>